<feature type="transmembrane region" description="Helical" evidence="1">
    <location>
        <begin position="75"/>
        <end position="94"/>
    </location>
</feature>
<keyword evidence="1" id="KW-1133">Transmembrane helix</keyword>
<keyword evidence="1" id="KW-0472">Membrane</keyword>
<protein>
    <submittedName>
        <fullName evidence="2">Uncharacterized protein</fullName>
    </submittedName>
</protein>
<keyword evidence="1" id="KW-0812">Transmembrane</keyword>
<sequence length="154" mass="18890">MIINDVYLFFVCIKYTYIHIYIYLIMNEYKCISVRSCYNICICKKNNNKFYISKNIFLKIFKNFQNTELFKSGNIYIRLYMYILICLNYPRLSYLCFSDFIRFEIVANLHSILYLLCMTKRSHIFIRLKQILNDFMINQKQCVPLIFQNIYKKK</sequence>
<dbReference type="Proteomes" id="UP001217089">
    <property type="component" value="Unassembled WGS sequence"/>
</dbReference>
<evidence type="ECO:0000313" key="3">
    <source>
        <dbReference type="Proteomes" id="UP001217089"/>
    </source>
</evidence>
<comment type="caution">
    <text evidence="2">The sequence shown here is derived from an EMBL/GenBank/DDBJ whole genome shotgun (WGS) entry which is preliminary data.</text>
</comment>
<evidence type="ECO:0000256" key="1">
    <source>
        <dbReference type="SAM" id="Phobius"/>
    </source>
</evidence>
<organism evidence="2 3">
    <name type="scientific">Tegillarca granosa</name>
    <name type="common">Malaysian cockle</name>
    <name type="synonym">Anadara granosa</name>
    <dbReference type="NCBI Taxonomy" id="220873"/>
    <lineage>
        <taxon>Eukaryota</taxon>
        <taxon>Metazoa</taxon>
        <taxon>Spiralia</taxon>
        <taxon>Lophotrochozoa</taxon>
        <taxon>Mollusca</taxon>
        <taxon>Bivalvia</taxon>
        <taxon>Autobranchia</taxon>
        <taxon>Pteriomorphia</taxon>
        <taxon>Arcoida</taxon>
        <taxon>Arcoidea</taxon>
        <taxon>Arcidae</taxon>
        <taxon>Tegillarca</taxon>
    </lineage>
</organism>
<dbReference type="EMBL" id="JARBDR010000813">
    <property type="protein sequence ID" value="KAJ8305252.1"/>
    <property type="molecule type" value="Genomic_DNA"/>
</dbReference>
<gene>
    <name evidence="2" type="ORF">KUTeg_015797</name>
</gene>
<evidence type="ECO:0000313" key="2">
    <source>
        <dbReference type="EMBL" id="KAJ8305252.1"/>
    </source>
</evidence>
<feature type="transmembrane region" description="Helical" evidence="1">
    <location>
        <begin position="6"/>
        <end position="26"/>
    </location>
</feature>
<proteinExistence type="predicted"/>
<keyword evidence="3" id="KW-1185">Reference proteome</keyword>
<accession>A0ABQ9EMT7</accession>
<name>A0ABQ9EMT7_TEGGR</name>
<reference evidence="2 3" key="1">
    <citation type="submission" date="2022-12" db="EMBL/GenBank/DDBJ databases">
        <title>Chromosome-level genome of Tegillarca granosa.</title>
        <authorList>
            <person name="Kim J."/>
        </authorList>
    </citation>
    <scope>NUCLEOTIDE SEQUENCE [LARGE SCALE GENOMIC DNA]</scope>
    <source>
        <strain evidence="2">Teg-2019</strain>
        <tissue evidence="2">Adductor muscle</tissue>
    </source>
</reference>